<dbReference type="Pfam" id="PF01988">
    <property type="entry name" value="VIT1"/>
    <property type="match status" value="1"/>
</dbReference>
<name>A0A1R4GEG1_9MICO</name>
<dbReference type="CDD" id="cd02432">
    <property type="entry name" value="Nodulin-21_like_1"/>
    <property type="match status" value="1"/>
</dbReference>
<evidence type="ECO:0000256" key="1">
    <source>
        <dbReference type="ARBA" id="ARBA00004127"/>
    </source>
</evidence>
<comment type="subcellular location">
    <subcellularLocation>
        <location evidence="1">Endomembrane system</location>
        <topology evidence="1">Multi-pass membrane protein</topology>
    </subcellularLocation>
</comment>
<evidence type="ECO:0000313" key="7">
    <source>
        <dbReference type="Proteomes" id="UP000195787"/>
    </source>
</evidence>
<keyword evidence="2 5" id="KW-0812">Transmembrane</keyword>
<dbReference type="GO" id="GO:0030026">
    <property type="term" value="P:intracellular manganese ion homeostasis"/>
    <property type="evidence" value="ECO:0007669"/>
    <property type="project" value="InterPro"/>
</dbReference>
<evidence type="ECO:0000256" key="4">
    <source>
        <dbReference type="ARBA" id="ARBA00023136"/>
    </source>
</evidence>
<proteinExistence type="predicted"/>
<protein>
    <submittedName>
        <fullName evidence="6">Nodulin 21-related protein</fullName>
    </submittedName>
</protein>
<feature type="transmembrane region" description="Helical" evidence="5">
    <location>
        <begin position="155"/>
        <end position="175"/>
    </location>
</feature>
<dbReference type="InterPro" id="IPR008217">
    <property type="entry name" value="Ccc1_fam"/>
</dbReference>
<dbReference type="GO" id="GO:0005384">
    <property type="term" value="F:manganese ion transmembrane transporter activity"/>
    <property type="evidence" value="ECO:0007669"/>
    <property type="project" value="InterPro"/>
</dbReference>
<feature type="transmembrane region" description="Helical" evidence="5">
    <location>
        <begin position="187"/>
        <end position="207"/>
    </location>
</feature>
<keyword evidence="3 5" id="KW-1133">Transmembrane helix</keyword>
<accession>A0A1R4GEG1</accession>
<evidence type="ECO:0000256" key="3">
    <source>
        <dbReference type="ARBA" id="ARBA00022989"/>
    </source>
</evidence>
<sequence>MLGANDGIVSTAALMVGVAGAGTGAFGILTAGVAALVAGSCSMAVGEYVSVSSQLDSERAAIKREATLLEENPDGQVDQLAHMYELRGLQPATAHQVAVELTEHDPLTAHLDIEYQLDPEELNSPWAAAIASLFAFAIGAAIPLLATVFTPHEHAVWAIALSTLVALIITGVVSARVGASSKRQATFRVLIGGMLALGITFLVGSLFNTSVV</sequence>
<evidence type="ECO:0000256" key="5">
    <source>
        <dbReference type="SAM" id="Phobius"/>
    </source>
</evidence>
<evidence type="ECO:0000256" key="2">
    <source>
        <dbReference type="ARBA" id="ARBA00022692"/>
    </source>
</evidence>
<evidence type="ECO:0000313" key="6">
    <source>
        <dbReference type="EMBL" id="SJM66435.1"/>
    </source>
</evidence>
<dbReference type="Proteomes" id="UP000195787">
    <property type="component" value="Unassembled WGS sequence"/>
</dbReference>
<organism evidence="6 7">
    <name type="scientific">Agrococcus casei LMG 22410</name>
    <dbReference type="NCBI Taxonomy" id="1255656"/>
    <lineage>
        <taxon>Bacteria</taxon>
        <taxon>Bacillati</taxon>
        <taxon>Actinomycetota</taxon>
        <taxon>Actinomycetes</taxon>
        <taxon>Micrococcales</taxon>
        <taxon>Microbacteriaceae</taxon>
        <taxon>Agrococcus</taxon>
    </lineage>
</organism>
<reference evidence="6 7" key="1">
    <citation type="submission" date="2017-02" db="EMBL/GenBank/DDBJ databases">
        <authorList>
            <person name="Peterson S.W."/>
        </authorList>
    </citation>
    <scope>NUCLEOTIDE SEQUENCE [LARGE SCALE GENOMIC DNA]</scope>
    <source>
        <strain evidence="6 7">LMG 22410</strain>
    </source>
</reference>
<keyword evidence="4 5" id="KW-0472">Membrane</keyword>
<dbReference type="GO" id="GO:0012505">
    <property type="term" value="C:endomembrane system"/>
    <property type="evidence" value="ECO:0007669"/>
    <property type="project" value="UniProtKB-SubCell"/>
</dbReference>
<dbReference type="EMBL" id="FUHU01000044">
    <property type="protein sequence ID" value="SJM66435.1"/>
    <property type="molecule type" value="Genomic_DNA"/>
</dbReference>
<gene>
    <name evidence="6" type="ORF">CZ674_11180</name>
</gene>
<dbReference type="AlphaFoldDB" id="A0A1R4GEG1"/>
<feature type="transmembrane region" description="Helical" evidence="5">
    <location>
        <begin position="126"/>
        <end position="149"/>
    </location>
</feature>
<feature type="transmembrane region" description="Helical" evidence="5">
    <location>
        <begin position="12"/>
        <end position="38"/>
    </location>
</feature>
<dbReference type="PANTHER" id="PTHR31851">
    <property type="entry name" value="FE(2+)/MN(2+) TRANSPORTER PCL1"/>
    <property type="match status" value="1"/>
</dbReference>
<keyword evidence="7" id="KW-1185">Reference proteome</keyword>